<reference evidence="12" key="1">
    <citation type="submission" date="2023-07" db="EMBL/GenBank/DDBJ databases">
        <title>Genomic Encyclopedia of Type Strains, Phase IV (KMG-IV): sequencing the most valuable type-strain genomes for metagenomic binning, comparative biology and taxonomic classification.</title>
        <authorList>
            <person name="Goeker M."/>
        </authorList>
    </citation>
    <scope>NUCLEOTIDE SEQUENCE</scope>
    <source>
        <strain evidence="12">DSM 19569</strain>
    </source>
</reference>
<dbReference type="GO" id="GO:0000156">
    <property type="term" value="F:phosphorelay response regulator activity"/>
    <property type="evidence" value="ECO:0007669"/>
    <property type="project" value="TreeGrafter"/>
</dbReference>
<evidence type="ECO:0000256" key="5">
    <source>
        <dbReference type="ARBA" id="ARBA00023015"/>
    </source>
</evidence>
<dbReference type="EMBL" id="JAUSWL010000009">
    <property type="protein sequence ID" value="MDQ0545617.1"/>
    <property type="molecule type" value="Genomic_DNA"/>
</dbReference>
<comment type="subcellular location">
    <subcellularLocation>
        <location evidence="1">Cytoplasm</location>
    </subcellularLocation>
</comment>
<dbReference type="RefSeq" id="WP_007562664.1">
    <property type="nucleotide sequence ID" value="NZ_JAJALK010000010.1"/>
</dbReference>
<dbReference type="InterPro" id="IPR011006">
    <property type="entry name" value="CheY-like_superfamily"/>
</dbReference>
<evidence type="ECO:0000256" key="3">
    <source>
        <dbReference type="ARBA" id="ARBA00022553"/>
    </source>
</evidence>
<feature type="modified residue" description="4-aspartylphosphate" evidence="8">
    <location>
        <position position="51"/>
    </location>
</feature>
<dbReference type="InterPro" id="IPR036388">
    <property type="entry name" value="WH-like_DNA-bd_sf"/>
</dbReference>
<gene>
    <name evidence="12" type="ORF">QO001_004561</name>
</gene>
<keyword evidence="5" id="KW-0805">Transcription regulation</keyword>
<evidence type="ECO:0000313" key="12">
    <source>
        <dbReference type="EMBL" id="MDQ0545617.1"/>
    </source>
</evidence>
<evidence type="ECO:0000256" key="6">
    <source>
        <dbReference type="ARBA" id="ARBA00023125"/>
    </source>
</evidence>
<evidence type="ECO:0000313" key="13">
    <source>
        <dbReference type="Proteomes" id="UP001223420"/>
    </source>
</evidence>
<dbReference type="SUPFAM" id="SSF46894">
    <property type="entry name" value="C-terminal effector domain of the bipartite response regulators"/>
    <property type="match status" value="1"/>
</dbReference>
<dbReference type="InterPro" id="IPR001789">
    <property type="entry name" value="Sig_transdc_resp-reg_receiver"/>
</dbReference>
<evidence type="ECO:0000256" key="4">
    <source>
        <dbReference type="ARBA" id="ARBA00023012"/>
    </source>
</evidence>
<dbReference type="GO" id="GO:0005829">
    <property type="term" value="C:cytosol"/>
    <property type="evidence" value="ECO:0007669"/>
    <property type="project" value="TreeGrafter"/>
</dbReference>
<dbReference type="GO" id="GO:0006355">
    <property type="term" value="P:regulation of DNA-templated transcription"/>
    <property type="evidence" value="ECO:0007669"/>
    <property type="project" value="InterPro"/>
</dbReference>
<evidence type="ECO:0000256" key="1">
    <source>
        <dbReference type="ARBA" id="ARBA00004496"/>
    </source>
</evidence>
<dbReference type="InterPro" id="IPR039420">
    <property type="entry name" value="WalR-like"/>
</dbReference>
<evidence type="ECO:0000256" key="8">
    <source>
        <dbReference type="PROSITE-ProRule" id="PRU00169"/>
    </source>
</evidence>
<dbReference type="PANTHER" id="PTHR48111:SF35">
    <property type="entry name" value="TRANSCRIPTIONAL REGULATORY PROTEIN QSEB"/>
    <property type="match status" value="1"/>
</dbReference>
<feature type="domain" description="Response regulatory" evidence="10">
    <location>
        <begin position="2"/>
        <end position="116"/>
    </location>
</feature>
<dbReference type="SMART" id="SM00448">
    <property type="entry name" value="REC"/>
    <property type="match status" value="1"/>
</dbReference>
<feature type="DNA-binding region" description="OmpR/PhoB-type" evidence="9">
    <location>
        <begin position="124"/>
        <end position="218"/>
    </location>
</feature>
<protein>
    <submittedName>
        <fullName evidence="12">DNA-binding response OmpR family regulator</fullName>
    </submittedName>
</protein>
<keyword evidence="3 8" id="KW-0597">Phosphoprotein</keyword>
<accession>A0AAJ1TR84</accession>
<dbReference type="SUPFAM" id="SSF52172">
    <property type="entry name" value="CheY-like"/>
    <property type="match status" value="1"/>
</dbReference>
<feature type="domain" description="OmpR/PhoB-type" evidence="11">
    <location>
        <begin position="124"/>
        <end position="218"/>
    </location>
</feature>
<dbReference type="SMART" id="SM00862">
    <property type="entry name" value="Trans_reg_C"/>
    <property type="match status" value="1"/>
</dbReference>
<dbReference type="PANTHER" id="PTHR48111">
    <property type="entry name" value="REGULATOR OF RPOS"/>
    <property type="match status" value="1"/>
</dbReference>
<dbReference type="CDD" id="cd17624">
    <property type="entry name" value="REC_OmpR_PmrA-like"/>
    <property type="match status" value="1"/>
</dbReference>
<dbReference type="InterPro" id="IPR016032">
    <property type="entry name" value="Sig_transdc_resp-reg_C-effctor"/>
</dbReference>
<keyword evidence="2" id="KW-0963">Cytoplasm</keyword>
<dbReference type="InterPro" id="IPR001867">
    <property type="entry name" value="OmpR/PhoB-type_DNA-bd"/>
</dbReference>
<dbReference type="AlphaFoldDB" id="A0AAJ1TR84"/>
<sequence length="220" mass="23541">MRILVVEDDHIISDGLRAGLAMSGATVDCVATCADADAALAASRFGAVVLDLMLPDGSGLDVLRSLRGRGDRTPVLLLTARDAVADRIAGLDGGADDYLSKPFDLDELSARIRAVVRRASGRAAASLEHGGIRLDPGTLTVTVDGATVTVSRREFMVLAALMERPSVLRSKSELEDRLYGWQEEIESNAVEVHIHNLRAKIGKHAIETVRGLGYRMRAVA</sequence>
<dbReference type="GO" id="GO:0032993">
    <property type="term" value="C:protein-DNA complex"/>
    <property type="evidence" value="ECO:0007669"/>
    <property type="project" value="TreeGrafter"/>
</dbReference>
<dbReference type="Pfam" id="PF00486">
    <property type="entry name" value="Trans_reg_C"/>
    <property type="match status" value="1"/>
</dbReference>
<keyword evidence="7" id="KW-0804">Transcription</keyword>
<evidence type="ECO:0000259" key="10">
    <source>
        <dbReference type="PROSITE" id="PS50110"/>
    </source>
</evidence>
<keyword evidence="4" id="KW-0902">Two-component regulatory system</keyword>
<evidence type="ECO:0000256" key="7">
    <source>
        <dbReference type="ARBA" id="ARBA00023163"/>
    </source>
</evidence>
<dbReference type="PROSITE" id="PS50110">
    <property type="entry name" value="RESPONSE_REGULATORY"/>
    <property type="match status" value="1"/>
</dbReference>
<organism evidence="12 13">
    <name type="scientific">Methylobacterium brachiatum</name>
    <dbReference type="NCBI Taxonomy" id="269660"/>
    <lineage>
        <taxon>Bacteria</taxon>
        <taxon>Pseudomonadati</taxon>
        <taxon>Pseudomonadota</taxon>
        <taxon>Alphaproteobacteria</taxon>
        <taxon>Hyphomicrobiales</taxon>
        <taxon>Methylobacteriaceae</taxon>
        <taxon>Methylobacterium</taxon>
    </lineage>
</organism>
<dbReference type="Gene3D" id="3.40.50.2300">
    <property type="match status" value="1"/>
</dbReference>
<evidence type="ECO:0000259" key="11">
    <source>
        <dbReference type="PROSITE" id="PS51755"/>
    </source>
</evidence>
<dbReference type="CDD" id="cd00383">
    <property type="entry name" value="trans_reg_C"/>
    <property type="match status" value="1"/>
</dbReference>
<keyword evidence="6 9" id="KW-0238">DNA-binding</keyword>
<dbReference type="GO" id="GO:0000976">
    <property type="term" value="F:transcription cis-regulatory region binding"/>
    <property type="evidence" value="ECO:0007669"/>
    <property type="project" value="TreeGrafter"/>
</dbReference>
<evidence type="ECO:0000256" key="9">
    <source>
        <dbReference type="PROSITE-ProRule" id="PRU01091"/>
    </source>
</evidence>
<dbReference type="Gene3D" id="1.10.10.10">
    <property type="entry name" value="Winged helix-like DNA-binding domain superfamily/Winged helix DNA-binding domain"/>
    <property type="match status" value="1"/>
</dbReference>
<name>A0AAJ1TR84_9HYPH</name>
<comment type="caution">
    <text evidence="12">The sequence shown here is derived from an EMBL/GenBank/DDBJ whole genome shotgun (WGS) entry which is preliminary data.</text>
</comment>
<dbReference type="Gene3D" id="6.10.250.690">
    <property type="match status" value="1"/>
</dbReference>
<dbReference type="PROSITE" id="PS51755">
    <property type="entry name" value="OMPR_PHOB"/>
    <property type="match status" value="1"/>
</dbReference>
<evidence type="ECO:0000256" key="2">
    <source>
        <dbReference type="ARBA" id="ARBA00022490"/>
    </source>
</evidence>
<dbReference type="Proteomes" id="UP001223420">
    <property type="component" value="Unassembled WGS sequence"/>
</dbReference>
<dbReference type="Pfam" id="PF00072">
    <property type="entry name" value="Response_reg"/>
    <property type="match status" value="1"/>
</dbReference>
<proteinExistence type="predicted"/>